<protein>
    <recommendedName>
        <fullName evidence="3">DUF2357 domain-containing protein</fullName>
    </recommendedName>
</protein>
<sequence length="644" mass="74293">MLDVRISAARTTGSAAGDFQEYVVMDDGFEQFFDTQSGVLEIPEDYYLNIRIHHTGVLSEELAKEGPRVVIGDESYYCQGELYGSESEIWWEVRWREDLPHSGRPFYGLVGRHEIKIQCFVGRSEFFESSVFVEVLATRERAREITSILNFINDEYDTISKMCLDDSGTGESTGDLENLISEAEMIYGLCCSLWTVLLRQLRHNLEPRLSVTPNGLPNSPEAIHWLSLNSDAIALCSPEEQTFQINNMPVRTDFAAEEKVVPSYRLFENMVIAGFFNHIQMKLGAIINFIASHEKKMDKSEGESARYRGYFRYSYIVQDFLTQDLRAQNERVMKLLDGFFRLYAGFRRITGISYLDKPLMPRITPFVARTQVYRTLFEQIARWYDVSSVKLTFNDFASHFIKIDKLYEFMVLSRIVNVVSTLGGACVAQEWHDMDAPYFGGKPGHRPASEPFNYYRWISENKEFTLELWYEPKIYTYGRTKDNEPMVVSSRNYSSNFYFTPDYVIRIKWSCSDLVDYLIMDAKYSSSNTVKQKSLPAIMDKYLNSVHIRNSLGFDSGIRGLLAIYSRGDVDRVSEYAPVHGLNNEHAIFPAIDGVAIRPAKEGNEESFRDYLAQFIENLRKVHLAEYERVIQLAKKLQENNAVR</sequence>
<gene>
    <name evidence="1" type="ORF">SAMN02910344_00343</name>
</gene>
<evidence type="ECO:0000313" key="2">
    <source>
        <dbReference type="Proteomes" id="UP000243745"/>
    </source>
</evidence>
<dbReference type="Proteomes" id="UP000243745">
    <property type="component" value="Unassembled WGS sequence"/>
</dbReference>
<dbReference type="EMBL" id="FOXF01000004">
    <property type="protein sequence ID" value="SFP06683.1"/>
    <property type="molecule type" value="Genomic_DNA"/>
</dbReference>
<proteinExistence type="predicted"/>
<evidence type="ECO:0008006" key="3">
    <source>
        <dbReference type="Google" id="ProtNLM"/>
    </source>
</evidence>
<dbReference type="AlphaFoldDB" id="A0A662ZEV3"/>
<organism evidence="1 2">
    <name type="scientific">Ruminobacter amylophilus</name>
    <dbReference type="NCBI Taxonomy" id="867"/>
    <lineage>
        <taxon>Bacteria</taxon>
        <taxon>Pseudomonadati</taxon>
        <taxon>Pseudomonadota</taxon>
        <taxon>Gammaproteobacteria</taxon>
        <taxon>Aeromonadales</taxon>
        <taxon>Succinivibrionaceae</taxon>
        <taxon>Ruminobacter</taxon>
    </lineage>
</organism>
<accession>A0A662ZEV3</accession>
<keyword evidence="2" id="KW-1185">Reference proteome</keyword>
<dbReference type="OrthoDB" id="980345at2"/>
<dbReference type="RefSeq" id="WP_093140382.1">
    <property type="nucleotide sequence ID" value="NZ_FOXF01000004.1"/>
</dbReference>
<name>A0A662ZEV3_9GAMM</name>
<evidence type="ECO:0000313" key="1">
    <source>
        <dbReference type="EMBL" id="SFP06683.1"/>
    </source>
</evidence>
<reference evidence="1 2" key="1">
    <citation type="submission" date="2016-10" db="EMBL/GenBank/DDBJ databases">
        <authorList>
            <person name="Varghese N."/>
            <person name="Submissions S."/>
        </authorList>
    </citation>
    <scope>NUCLEOTIDE SEQUENCE [LARGE SCALE GENOMIC DNA]</scope>
    <source>
        <strain evidence="1 2">DSM 1361</strain>
    </source>
</reference>